<organism evidence="3 4">
    <name type="scientific">Caerostris darwini</name>
    <dbReference type="NCBI Taxonomy" id="1538125"/>
    <lineage>
        <taxon>Eukaryota</taxon>
        <taxon>Metazoa</taxon>
        <taxon>Ecdysozoa</taxon>
        <taxon>Arthropoda</taxon>
        <taxon>Chelicerata</taxon>
        <taxon>Arachnida</taxon>
        <taxon>Araneae</taxon>
        <taxon>Araneomorphae</taxon>
        <taxon>Entelegynae</taxon>
        <taxon>Araneoidea</taxon>
        <taxon>Araneidae</taxon>
        <taxon>Caerostris</taxon>
    </lineage>
</organism>
<keyword evidence="1" id="KW-0812">Transmembrane</keyword>
<evidence type="ECO:0000256" key="2">
    <source>
        <dbReference type="SAM" id="SignalP"/>
    </source>
</evidence>
<comment type="caution">
    <text evidence="3">The sequence shown here is derived from an EMBL/GenBank/DDBJ whole genome shotgun (WGS) entry which is preliminary data.</text>
</comment>
<sequence>MAFIVFIILIHALFTNVSATVEDEQDIQTLGKDLPASNQMSGTDVLKQLVNNFVSKRFKRSPQWRQSLLVQGLSQPFCTLFGGNTGCSQYPTPNVQTTPTQQCAIGLVSVYISSRMVMLSTYVCMIAIVVVLCNASGRAETVRTSSERSVMQLRRLIKRPTVVHPLFKRQLRRPPSGATAPFCSMFNCNCTPPPGKKCCDNYRYDSATQRCRYLL</sequence>
<evidence type="ECO:0000313" key="3">
    <source>
        <dbReference type="EMBL" id="GIY63127.1"/>
    </source>
</evidence>
<feature type="chain" id="PRO_5043338195" evidence="2">
    <location>
        <begin position="20"/>
        <end position="215"/>
    </location>
</feature>
<feature type="transmembrane region" description="Helical" evidence="1">
    <location>
        <begin position="116"/>
        <end position="135"/>
    </location>
</feature>
<keyword evidence="1" id="KW-0472">Membrane</keyword>
<feature type="signal peptide" evidence="2">
    <location>
        <begin position="1"/>
        <end position="19"/>
    </location>
</feature>
<accession>A0AAV4UYJ4</accession>
<protein>
    <submittedName>
        <fullName evidence="3">Uncharacterized protein</fullName>
    </submittedName>
</protein>
<evidence type="ECO:0000313" key="4">
    <source>
        <dbReference type="Proteomes" id="UP001054837"/>
    </source>
</evidence>
<reference evidence="3 4" key="1">
    <citation type="submission" date="2021-06" db="EMBL/GenBank/DDBJ databases">
        <title>Caerostris darwini draft genome.</title>
        <authorList>
            <person name="Kono N."/>
            <person name="Arakawa K."/>
        </authorList>
    </citation>
    <scope>NUCLEOTIDE SEQUENCE [LARGE SCALE GENOMIC DNA]</scope>
</reference>
<evidence type="ECO:0000256" key="1">
    <source>
        <dbReference type="SAM" id="Phobius"/>
    </source>
</evidence>
<dbReference type="AlphaFoldDB" id="A0AAV4UYJ4"/>
<keyword evidence="2" id="KW-0732">Signal</keyword>
<keyword evidence="4" id="KW-1185">Reference proteome</keyword>
<keyword evidence="1" id="KW-1133">Transmembrane helix</keyword>
<dbReference type="EMBL" id="BPLQ01012162">
    <property type="protein sequence ID" value="GIY63127.1"/>
    <property type="molecule type" value="Genomic_DNA"/>
</dbReference>
<gene>
    <name evidence="3" type="primary">AVEN_67488_1</name>
    <name evidence="3" type="ORF">CDAR_492381</name>
</gene>
<name>A0AAV4UYJ4_9ARAC</name>
<dbReference type="Proteomes" id="UP001054837">
    <property type="component" value="Unassembled WGS sequence"/>
</dbReference>
<proteinExistence type="predicted"/>